<reference evidence="3" key="1">
    <citation type="submission" date="2022-11" db="UniProtKB">
        <authorList>
            <consortium name="WormBaseParasite"/>
        </authorList>
    </citation>
    <scope>IDENTIFICATION</scope>
</reference>
<sequence>METPKLDDKYQRHEPCGTELDNETEQRYHYQRENASHHPIPPSASNPLCLNKISITFTSSFPFNKKTTNIFRCEVMLSPKHQNH</sequence>
<feature type="region of interest" description="Disordered" evidence="1">
    <location>
        <begin position="1"/>
        <end position="24"/>
    </location>
</feature>
<protein>
    <submittedName>
        <fullName evidence="3">ZP domain-containing protein</fullName>
    </submittedName>
</protein>
<dbReference type="WBParaSite" id="PEQ_0000658101-mRNA-1">
    <property type="protein sequence ID" value="PEQ_0000658101-mRNA-1"/>
    <property type="gene ID" value="PEQ_0000658101"/>
</dbReference>
<feature type="compositionally biased region" description="Basic and acidic residues" evidence="1">
    <location>
        <begin position="1"/>
        <end position="16"/>
    </location>
</feature>
<evidence type="ECO:0000313" key="3">
    <source>
        <dbReference type="WBParaSite" id="PEQ_0000658101-mRNA-1"/>
    </source>
</evidence>
<evidence type="ECO:0000256" key="1">
    <source>
        <dbReference type="SAM" id="MobiDB-lite"/>
    </source>
</evidence>
<name>A0A914RJW8_PAREQ</name>
<proteinExistence type="predicted"/>
<organism evidence="2 3">
    <name type="scientific">Parascaris equorum</name>
    <name type="common">Equine roundworm</name>
    <dbReference type="NCBI Taxonomy" id="6256"/>
    <lineage>
        <taxon>Eukaryota</taxon>
        <taxon>Metazoa</taxon>
        <taxon>Ecdysozoa</taxon>
        <taxon>Nematoda</taxon>
        <taxon>Chromadorea</taxon>
        <taxon>Rhabditida</taxon>
        <taxon>Spirurina</taxon>
        <taxon>Ascaridomorpha</taxon>
        <taxon>Ascaridoidea</taxon>
        <taxon>Ascarididae</taxon>
        <taxon>Parascaris</taxon>
    </lineage>
</organism>
<dbReference type="Proteomes" id="UP000887564">
    <property type="component" value="Unplaced"/>
</dbReference>
<accession>A0A914RJW8</accession>
<dbReference type="AlphaFoldDB" id="A0A914RJW8"/>
<keyword evidence="2" id="KW-1185">Reference proteome</keyword>
<evidence type="ECO:0000313" key="2">
    <source>
        <dbReference type="Proteomes" id="UP000887564"/>
    </source>
</evidence>